<proteinExistence type="predicted"/>
<dbReference type="AlphaFoldDB" id="A0A5J4KW04"/>
<dbReference type="RefSeq" id="WP_269822506.1">
    <property type="nucleotide sequence ID" value="NZ_BKZW01000002.1"/>
</dbReference>
<organism evidence="1 2">
    <name type="scientific">Dictyobacter vulcani</name>
    <dbReference type="NCBI Taxonomy" id="2607529"/>
    <lineage>
        <taxon>Bacteria</taxon>
        <taxon>Bacillati</taxon>
        <taxon>Chloroflexota</taxon>
        <taxon>Ktedonobacteria</taxon>
        <taxon>Ktedonobacterales</taxon>
        <taxon>Dictyobacteraceae</taxon>
        <taxon>Dictyobacter</taxon>
    </lineage>
</organism>
<accession>A0A5J4KW04</accession>
<gene>
    <name evidence="1" type="ORF">KDW_48230</name>
</gene>
<protein>
    <submittedName>
        <fullName evidence="1">Uncharacterized protein</fullName>
    </submittedName>
</protein>
<name>A0A5J4KW04_9CHLR</name>
<dbReference type="Proteomes" id="UP000326912">
    <property type="component" value="Unassembled WGS sequence"/>
</dbReference>
<comment type="caution">
    <text evidence="1">The sequence shown here is derived from an EMBL/GenBank/DDBJ whole genome shotgun (WGS) entry which is preliminary data.</text>
</comment>
<evidence type="ECO:0000313" key="1">
    <source>
        <dbReference type="EMBL" id="GER90661.1"/>
    </source>
</evidence>
<dbReference type="EMBL" id="BKZW01000002">
    <property type="protein sequence ID" value="GER90661.1"/>
    <property type="molecule type" value="Genomic_DNA"/>
</dbReference>
<reference evidence="1 2" key="1">
    <citation type="submission" date="2019-10" db="EMBL/GenBank/DDBJ databases">
        <title>Dictyobacter vulcani sp. nov., within the class Ktedonobacteria, isolated from soil of volcanic Mt. Zao.</title>
        <authorList>
            <person name="Zheng Y."/>
            <person name="Wang C.M."/>
            <person name="Sakai Y."/>
            <person name="Abe K."/>
            <person name="Yokota A."/>
            <person name="Yabe S."/>
        </authorList>
    </citation>
    <scope>NUCLEOTIDE SEQUENCE [LARGE SCALE GENOMIC DNA]</scope>
    <source>
        <strain evidence="1 2">W12</strain>
    </source>
</reference>
<keyword evidence="2" id="KW-1185">Reference proteome</keyword>
<evidence type="ECO:0000313" key="2">
    <source>
        <dbReference type="Proteomes" id="UP000326912"/>
    </source>
</evidence>
<sequence length="43" mass="5240">MSPFLLLILFVLVFACGFGYITYRNYAEKRAREKRRNQFHDRV</sequence>